<reference evidence="2" key="1">
    <citation type="submission" date="2021-03" db="EMBL/GenBank/DDBJ databases">
        <title>Antimicrobial resistance genes in bacteria isolated from Japanese honey, and their potential for conferring macrolide and lincosamide resistance in the American foulbrood pathogen Paenibacillus larvae.</title>
        <authorList>
            <person name="Okamoto M."/>
            <person name="Kumagai M."/>
            <person name="Kanamori H."/>
            <person name="Takamatsu D."/>
        </authorList>
    </citation>
    <scope>NUCLEOTIDE SEQUENCE</scope>
    <source>
        <strain evidence="2">J27TS8</strain>
    </source>
</reference>
<feature type="compositionally biased region" description="Polar residues" evidence="1">
    <location>
        <begin position="66"/>
        <end position="83"/>
    </location>
</feature>
<evidence type="ECO:0000256" key="1">
    <source>
        <dbReference type="SAM" id="MobiDB-lite"/>
    </source>
</evidence>
<keyword evidence="3" id="KW-1185">Reference proteome</keyword>
<proteinExistence type="predicted"/>
<evidence type="ECO:0000313" key="2">
    <source>
        <dbReference type="EMBL" id="GIN63031.1"/>
    </source>
</evidence>
<comment type="caution">
    <text evidence="2">The sequence shown here is derived from an EMBL/GenBank/DDBJ whole genome shotgun (WGS) entry which is preliminary data.</text>
</comment>
<organism evidence="2 3">
    <name type="scientific">Robertmurraya siralis</name>
    <dbReference type="NCBI Taxonomy" id="77777"/>
    <lineage>
        <taxon>Bacteria</taxon>
        <taxon>Bacillati</taxon>
        <taxon>Bacillota</taxon>
        <taxon>Bacilli</taxon>
        <taxon>Bacillales</taxon>
        <taxon>Bacillaceae</taxon>
        <taxon>Robertmurraya</taxon>
    </lineage>
</organism>
<accession>A0A919WJT5</accession>
<dbReference type="Proteomes" id="UP000682111">
    <property type="component" value="Unassembled WGS sequence"/>
</dbReference>
<sequence length="83" mass="9217">MTALRRCFPFDWGAGSSPVDLSGHFQFINSNINYNKKNRKNGHPFHGFYFNYAFKSATNAFGKDGVSSTAETRSISAPKTASF</sequence>
<dbReference type="EMBL" id="BORC01000005">
    <property type="protein sequence ID" value="GIN63031.1"/>
    <property type="molecule type" value="Genomic_DNA"/>
</dbReference>
<protein>
    <submittedName>
        <fullName evidence="2">Uncharacterized protein</fullName>
    </submittedName>
</protein>
<gene>
    <name evidence="2" type="ORF">J27TS8_30240</name>
</gene>
<feature type="region of interest" description="Disordered" evidence="1">
    <location>
        <begin position="63"/>
        <end position="83"/>
    </location>
</feature>
<evidence type="ECO:0000313" key="3">
    <source>
        <dbReference type="Proteomes" id="UP000682111"/>
    </source>
</evidence>
<dbReference type="AlphaFoldDB" id="A0A919WJT5"/>
<name>A0A919WJT5_9BACI</name>